<protein>
    <recommendedName>
        <fullName evidence="3">Isoleucine--tRNA ligase</fullName>
    </recommendedName>
</protein>
<proteinExistence type="predicted"/>
<dbReference type="EMBL" id="PFUO01000168">
    <property type="protein sequence ID" value="PJB15474.1"/>
    <property type="molecule type" value="Genomic_DNA"/>
</dbReference>
<gene>
    <name evidence="1" type="ORF">CO116_03635</name>
</gene>
<feature type="non-terminal residue" evidence="1">
    <location>
        <position position="1"/>
    </location>
</feature>
<dbReference type="Proteomes" id="UP000230611">
    <property type="component" value="Unassembled WGS sequence"/>
</dbReference>
<sequence length="81" mass="9304">KREIVRLINMMRKEAGLTIQDRIILFWQSEGKMIKQALAKLAEEIKKDTLASEIKQDIGGIEASREVKINSELIILRIAKK</sequence>
<dbReference type="AlphaFoldDB" id="A0A2M8ADC4"/>
<accession>A0A2M8ADC4</accession>
<comment type="caution">
    <text evidence="1">The sequence shown here is derived from an EMBL/GenBank/DDBJ whole genome shotgun (WGS) entry which is preliminary data.</text>
</comment>
<evidence type="ECO:0008006" key="3">
    <source>
        <dbReference type="Google" id="ProtNLM"/>
    </source>
</evidence>
<dbReference type="Pfam" id="PF19302">
    <property type="entry name" value="DUF5915"/>
    <property type="match status" value="1"/>
</dbReference>
<name>A0A2M8ADC4_9BACT</name>
<reference evidence="2" key="1">
    <citation type="submission" date="2017-09" db="EMBL/GenBank/DDBJ databases">
        <title>Depth-based differentiation of microbial function through sediment-hosted aquifers and enrichment of novel symbionts in the deep terrestrial subsurface.</title>
        <authorList>
            <person name="Probst A.J."/>
            <person name="Ladd B."/>
            <person name="Jarett J.K."/>
            <person name="Geller-Mcgrath D.E."/>
            <person name="Sieber C.M.K."/>
            <person name="Emerson J.B."/>
            <person name="Anantharaman K."/>
            <person name="Thomas B.C."/>
            <person name="Malmstrom R."/>
            <person name="Stieglmeier M."/>
            <person name="Klingl A."/>
            <person name="Woyke T."/>
            <person name="Ryan C.M."/>
            <person name="Banfield J.F."/>
        </authorList>
    </citation>
    <scope>NUCLEOTIDE SEQUENCE [LARGE SCALE GENOMIC DNA]</scope>
</reference>
<organism evidence="1 2">
    <name type="scientific">Candidatus Falkowbacteria bacterium CG_4_9_14_3_um_filter_38_19</name>
    <dbReference type="NCBI Taxonomy" id="1974559"/>
    <lineage>
        <taxon>Bacteria</taxon>
        <taxon>Candidatus Falkowiibacteriota</taxon>
    </lineage>
</organism>
<evidence type="ECO:0000313" key="2">
    <source>
        <dbReference type="Proteomes" id="UP000230611"/>
    </source>
</evidence>
<evidence type="ECO:0000313" key="1">
    <source>
        <dbReference type="EMBL" id="PJB15474.1"/>
    </source>
</evidence>